<organism evidence="1 2">
    <name type="scientific">Paraburkholderia steynii</name>
    <dbReference type="NCBI Taxonomy" id="1245441"/>
    <lineage>
        <taxon>Bacteria</taxon>
        <taxon>Pseudomonadati</taxon>
        <taxon>Pseudomonadota</taxon>
        <taxon>Betaproteobacteria</taxon>
        <taxon>Burkholderiales</taxon>
        <taxon>Burkholderiaceae</taxon>
        <taxon>Paraburkholderia</taxon>
    </lineage>
</organism>
<evidence type="ECO:0000313" key="2">
    <source>
        <dbReference type="Proteomes" id="UP000198900"/>
    </source>
</evidence>
<proteinExistence type="predicted"/>
<name>A0A7Z7FID1_9BURK</name>
<reference evidence="1" key="1">
    <citation type="submission" date="2016-10" db="EMBL/GenBank/DDBJ databases">
        <authorList>
            <person name="Varghese N."/>
            <person name="Submissions S."/>
        </authorList>
    </citation>
    <scope>NUCLEOTIDE SEQUENCE [LARGE SCALE GENOMIC DNA]</scope>
    <source>
        <strain evidence="1">YR281</strain>
    </source>
</reference>
<protein>
    <recommendedName>
        <fullName evidence="3">NERD domain-containing protein</fullName>
    </recommendedName>
</protein>
<comment type="caution">
    <text evidence="1">The sequence shown here is derived from an EMBL/GenBank/DDBJ whole genome shotgun (WGS) entry which is preliminary data.</text>
</comment>
<dbReference type="EMBL" id="FNDI01000008">
    <property type="protein sequence ID" value="SDH78150.1"/>
    <property type="molecule type" value="Genomic_DNA"/>
</dbReference>
<dbReference type="Proteomes" id="UP000198900">
    <property type="component" value="Unassembled WGS sequence"/>
</dbReference>
<dbReference type="RefSeq" id="WP_091779013.1">
    <property type="nucleotide sequence ID" value="NZ_FNDI01000008.1"/>
</dbReference>
<evidence type="ECO:0008006" key="3">
    <source>
        <dbReference type="Google" id="ProtNLM"/>
    </source>
</evidence>
<sequence length="676" mass="74906">MGEFLKAVRSGAIAGPRRSKFKADKWKNAFDGFVDSDDEDQALYDAGLVIHAKLENIRARLKLSTTPKLKAVEKTRAFVAAANHGFLVTQSKTRDAFERVGERFAGRGAEGFRPDEVFAEIKLELPGGFDWSPNEIVESLVEGIEVPVRFALSKNPDLSGNPRMAHVTWEDIQLELNLGIMYRHTEDLWDECLWNSYEVMSTKLGKVFFPIEVDVKRAQAIGIARRTSLWAGFTFMMLAQYRQLMARGATARIRDIRDVRKDGKRQLISVAKPGEGDPAMQESLAVLHGLASEPYYEKITEVKLPTLEGVTLSDVLDAWAVVSRIASIQLEALTKAEKEVDQDEDQAAHKWLPAFVPVLQVDALVQALLLSADIPPVKGRRIIEFFTFKGEAGQELWDCPLVPIGPRTVSPVFPAIITPNLRRLVDVWMRRGGIDLEVRGAPFEAHIRHVAQRSIAQSEILANTAAVIPHGYKLKPSAGRDEEIDLVVIIGSTVILGESKCILEPTEAKGFAMHRHTVFHAAEQAQRKAQALRDNRAQFVSDVQRLGIPLDEKFTVVPIIVVSTSTHVGVPANGVPVVDEYILAKFLVGELEDAAVDGASLEVLRAVKQVFYNDVADAESKAAEYFSLPPQVRKLVEGTAGRMIPLHAIDENDWEGLMLTIECVPRTENDRLAPGQ</sequence>
<accession>A0A7Z7FID1</accession>
<dbReference type="AlphaFoldDB" id="A0A7Z7FID1"/>
<keyword evidence="2" id="KW-1185">Reference proteome</keyword>
<gene>
    <name evidence="1" type="ORF">SAMN04487926_1088</name>
</gene>
<evidence type="ECO:0000313" key="1">
    <source>
        <dbReference type="EMBL" id="SDH78150.1"/>
    </source>
</evidence>